<feature type="transmembrane region" description="Helical" evidence="5">
    <location>
        <begin position="98"/>
        <end position="121"/>
    </location>
</feature>
<feature type="transmembrane region" description="Helical" evidence="5">
    <location>
        <begin position="31"/>
        <end position="56"/>
    </location>
</feature>
<organism evidence="6">
    <name type="scientific">Ignisphaera aggregans</name>
    <dbReference type="NCBI Taxonomy" id="334771"/>
    <lineage>
        <taxon>Archaea</taxon>
        <taxon>Thermoproteota</taxon>
        <taxon>Thermoprotei</taxon>
        <taxon>Desulfurococcales</taxon>
        <taxon>Desulfurococcaceae</taxon>
        <taxon>Ignisphaera</taxon>
    </lineage>
</organism>
<feature type="transmembrane region" description="Helical" evidence="5">
    <location>
        <begin position="168"/>
        <end position="187"/>
    </location>
</feature>
<feature type="transmembrane region" description="Helical" evidence="5">
    <location>
        <begin position="62"/>
        <end position="86"/>
    </location>
</feature>
<reference evidence="6" key="1">
    <citation type="journal article" date="2020" name="mSystems">
        <title>Genome- and Community-Level Interaction Insights into Carbon Utilization and Element Cycling Functions of Hydrothermarchaeota in Hydrothermal Sediment.</title>
        <authorList>
            <person name="Zhou Z."/>
            <person name="Liu Y."/>
            <person name="Xu W."/>
            <person name="Pan J."/>
            <person name="Luo Z.H."/>
            <person name="Li M."/>
        </authorList>
    </citation>
    <scope>NUCLEOTIDE SEQUENCE [LARGE SCALE GENOMIC DNA]</scope>
    <source>
        <strain evidence="6">SpSt-657</strain>
    </source>
</reference>
<name>A0A7J3JRU3_9CREN</name>
<dbReference type="AlphaFoldDB" id="A0A7J3JRU3"/>
<feature type="transmembrane region" description="Helical" evidence="5">
    <location>
        <begin position="6"/>
        <end position="24"/>
    </location>
</feature>
<dbReference type="Pfam" id="PF03547">
    <property type="entry name" value="Mem_trans"/>
    <property type="match status" value="1"/>
</dbReference>
<gene>
    <name evidence="6" type="ORF">ENU30_07555</name>
</gene>
<keyword evidence="3 5" id="KW-1133">Transmembrane helix</keyword>
<evidence type="ECO:0000256" key="5">
    <source>
        <dbReference type="SAM" id="Phobius"/>
    </source>
</evidence>
<proteinExistence type="predicted"/>
<sequence>MDWWFALELTFIVDIGLATIGFMVGRRNSDFMAYIVELVNYFLYYIAVPMVIFVGVLNAPSINFYVFFIVLSILHICVLMVSSFLFSPIISSNPKDRMTIVVLSSLPNAGYLAIPLATLLLGTGYYVTPYTVAFNIVFSFITLFIALRTSRGNPLDVVKSFPPPISRVHVFIIVVIMIASIGVQLLYRFISDGFIASSLFLCIGLGSASPLEAFRGTPGPPHLEYL</sequence>
<feature type="transmembrane region" description="Helical" evidence="5">
    <location>
        <begin position="127"/>
        <end position="147"/>
    </location>
</feature>
<evidence type="ECO:0000256" key="2">
    <source>
        <dbReference type="ARBA" id="ARBA00022692"/>
    </source>
</evidence>
<comment type="caution">
    <text evidence="6">The sequence shown here is derived from an EMBL/GenBank/DDBJ whole genome shotgun (WGS) entry which is preliminary data.</text>
</comment>
<comment type="subcellular location">
    <subcellularLocation>
        <location evidence="1">Membrane</location>
        <topology evidence="1">Multi-pass membrane protein</topology>
    </subcellularLocation>
</comment>
<keyword evidence="2 5" id="KW-0812">Transmembrane</keyword>
<evidence type="ECO:0000313" key="6">
    <source>
        <dbReference type="EMBL" id="HGQ18808.1"/>
    </source>
</evidence>
<evidence type="ECO:0000256" key="4">
    <source>
        <dbReference type="ARBA" id="ARBA00023136"/>
    </source>
</evidence>
<keyword evidence="4 5" id="KW-0472">Membrane</keyword>
<evidence type="ECO:0000256" key="1">
    <source>
        <dbReference type="ARBA" id="ARBA00004141"/>
    </source>
</evidence>
<accession>A0A7J3JRU3</accession>
<dbReference type="EMBL" id="DTBZ01000143">
    <property type="protein sequence ID" value="HGQ18808.1"/>
    <property type="molecule type" value="Genomic_DNA"/>
</dbReference>
<dbReference type="GO" id="GO:0055085">
    <property type="term" value="P:transmembrane transport"/>
    <property type="evidence" value="ECO:0007669"/>
    <property type="project" value="InterPro"/>
</dbReference>
<dbReference type="InterPro" id="IPR004776">
    <property type="entry name" value="Mem_transp_PIN-like"/>
</dbReference>
<dbReference type="GO" id="GO:0016020">
    <property type="term" value="C:membrane"/>
    <property type="evidence" value="ECO:0007669"/>
    <property type="project" value="UniProtKB-SubCell"/>
</dbReference>
<protein>
    <submittedName>
        <fullName evidence="6">Uncharacterized protein</fullName>
    </submittedName>
</protein>
<evidence type="ECO:0000256" key="3">
    <source>
        <dbReference type="ARBA" id="ARBA00022989"/>
    </source>
</evidence>